<keyword evidence="3" id="KW-1185">Reference proteome</keyword>
<feature type="compositionally biased region" description="Low complexity" evidence="1">
    <location>
        <begin position="87"/>
        <end position="103"/>
    </location>
</feature>
<accession>A0A2G9QGL0</accession>
<dbReference type="AlphaFoldDB" id="A0A2G9QGL0"/>
<protein>
    <submittedName>
        <fullName evidence="2">Uncharacterized protein</fullName>
    </submittedName>
</protein>
<proteinExistence type="predicted"/>
<feature type="non-terminal residue" evidence="2">
    <location>
        <position position="206"/>
    </location>
</feature>
<organism evidence="2 3">
    <name type="scientific">Aquarana catesbeiana</name>
    <name type="common">American bullfrog</name>
    <name type="synonym">Rana catesbeiana</name>
    <dbReference type="NCBI Taxonomy" id="8400"/>
    <lineage>
        <taxon>Eukaryota</taxon>
        <taxon>Metazoa</taxon>
        <taxon>Chordata</taxon>
        <taxon>Craniata</taxon>
        <taxon>Vertebrata</taxon>
        <taxon>Euteleostomi</taxon>
        <taxon>Amphibia</taxon>
        <taxon>Batrachia</taxon>
        <taxon>Anura</taxon>
        <taxon>Neobatrachia</taxon>
        <taxon>Ranoidea</taxon>
        <taxon>Ranidae</taxon>
        <taxon>Aquarana</taxon>
    </lineage>
</organism>
<evidence type="ECO:0000313" key="2">
    <source>
        <dbReference type="EMBL" id="PIO14233.1"/>
    </source>
</evidence>
<dbReference type="EMBL" id="KZ004291">
    <property type="protein sequence ID" value="PIO14233.1"/>
    <property type="molecule type" value="Genomic_DNA"/>
</dbReference>
<sequence length="206" mass="21876">MSFQFQYLLPGLMSRYPLSSLMCLLPSLMCPLSSLMCQLPEPAAQLDGLEPAAQLDGPGPAAQLDDPEPAAQLDDPEPPAQLDDPEPAVCPDVPAVCPDAPDAQPEVPVAQPDVPPSVAIDNGQLQPVGASGGHSFEGGYCQEMFHPLVISVIWHAVLRSTSRCLLAVWNCQESFSLLMLSSLGRSTGVHQRMDPGSVEQTVPPTI</sequence>
<gene>
    <name evidence="2" type="ORF">AB205_0087790</name>
</gene>
<name>A0A2G9QGL0_AQUCT</name>
<feature type="region of interest" description="Disordered" evidence="1">
    <location>
        <begin position="50"/>
        <end position="115"/>
    </location>
</feature>
<evidence type="ECO:0000256" key="1">
    <source>
        <dbReference type="SAM" id="MobiDB-lite"/>
    </source>
</evidence>
<evidence type="ECO:0000313" key="3">
    <source>
        <dbReference type="Proteomes" id="UP000228934"/>
    </source>
</evidence>
<dbReference type="Proteomes" id="UP000228934">
    <property type="component" value="Unassembled WGS sequence"/>
</dbReference>
<reference evidence="3" key="1">
    <citation type="journal article" date="2017" name="Nat. Commun.">
        <title>The North American bullfrog draft genome provides insight into hormonal regulation of long noncoding RNA.</title>
        <authorList>
            <person name="Hammond S.A."/>
            <person name="Warren R.L."/>
            <person name="Vandervalk B.P."/>
            <person name="Kucuk E."/>
            <person name="Khan H."/>
            <person name="Gibb E.A."/>
            <person name="Pandoh P."/>
            <person name="Kirk H."/>
            <person name="Zhao Y."/>
            <person name="Jones M."/>
            <person name="Mungall A.J."/>
            <person name="Coope R."/>
            <person name="Pleasance S."/>
            <person name="Moore R.A."/>
            <person name="Holt R.A."/>
            <person name="Round J.M."/>
            <person name="Ohora S."/>
            <person name="Walle B.V."/>
            <person name="Veldhoen N."/>
            <person name="Helbing C.C."/>
            <person name="Birol I."/>
        </authorList>
    </citation>
    <scope>NUCLEOTIDE SEQUENCE [LARGE SCALE GENOMIC DNA]</scope>
</reference>